<dbReference type="GO" id="GO:0005576">
    <property type="term" value="C:extracellular region"/>
    <property type="evidence" value="ECO:0007669"/>
    <property type="project" value="TreeGrafter"/>
</dbReference>
<dbReference type="RefSeq" id="WP_142041903.1">
    <property type="nucleotide sequence ID" value="NZ_JBHTGS010000001.1"/>
</dbReference>
<feature type="region of interest" description="Disordered" evidence="1">
    <location>
        <begin position="330"/>
        <end position="382"/>
    </location>
</feature>
<dbReference type="NCBIfam" id="TIGR00996">
    <property type="entry name" value="Mtu_fam_mce"/>
    <property type="match status" value="1"/>
</dbReference>
<proteinExistence type="predicted"/>
<dbReference type="AlphaFoldDB" id="A0A543AZP1"/>
<keyword evidence="2" id="KW-0812">Transmembrane</keyword>
<comment type="caution">
    <text evidence="5">The sequence shown here is derived from an EMBL/GenBank/DDBJ whole genome shotgun (WGS) entry which is preliminary data.</text>
</comment>
<dbReference type="Pfam" id="PF11887">
    <property type="entry name" value="Mce4_CUP1"/>
    <property type="match status" value="1"/>
</dbReference>
<keyword evidence="2" id="KW-1133">Transmembrane helix</keyword>
<feature type="domain" description="Mce/MlaD" evidence="3">
    <location>
        <begin position="35"/>
        <end position="109"/>
    </location>
</feature>
<evidence type="ECO:0000259" key="3">
    <source>
        <dbReference type="Pfam" id="PF02470"/>
    </source>
</evidence>
<sequence length="423" mass="44447">MNLARLRLQVGIFALISLLGVSFVGVRYLGWFDRSYVVYVQAEDAGGAYTHAAVAYRGVPVGRVGEITLTDDGVQLELLIEADVLVPKGAAAVVAHRSAVGEQYVDLRPVSSAGPYLADGDTLTGMSTPLPMETLLANLDGLIAEIDPEDLSVVIDELGAAFDGNEEALGRLLAAAELLVDDAMQHLPETVDLLRDGQTVLQTQLDSASAIRTWADQLAELTTTIAESDEDLRDLVATVPGATDTVSTLLDDLDPSLGALLGNMITVNGIAVRRLANVEVILVSYPMVVAGGFTVTPGDGTAHFGLVLNFDNPPPCIYGSTADYTCTQEELDQGSSVRGWQNAPGPSGPPITPVPLPGLDTGDDDSDDTETGDGEVPRPSGYDPMTGLLVDQFGAPIQFGGNGGHYDLAGEQSWKQLLLMGLS</sequence>
<dbReference type="InterPro" id="IPR024516">
    <property type="entry name" value="Mce_C"/>
</dbReference>
<evidence type="ECO:0000313" key="6">
    <source>
        <dbReference type="Proteomes" id="UP000317043"/>
    </source>
</evidence>
<dbReference type="InterPro" id="IPR052336">
    <property type="entry name" value="MlaD_Phospholipid_Transporter"/>
</dbReference>
<protein>
    <submittedName>
        <fullName evidence="5">Phospholipid/cholesterol/gamma-HCH transport system substrate-binding protein</fullName>
    </submittedName>
</protein>
<feature type="compositionally biased region" description="Polar residues" evidence="1">
    <location>
        <begin position="330"/>
        <end position="339"/>
    </location>
</feature>
<dbReference type="EMBL" id="VFOW01000001">
    <property type="protein sequence ID" value="TQL78053.1"/>
    <property type="molecule type" value="Genomic_DNA"/>
</dbReference>
<organism evidence="5 6">
    <name type="scientific">Stackebrandtia endophytica</name>
    <dbReference type="NCBI Taxonomy" id="1496996"/>
    <lineage>
        <taxon>Bacteria</taxon>
        <taxon>Bacillati</taxon>
        <taxon>Actinomycetota</taxon>
        <taxon>Actinomycetes</taxon>
        <taxon>Glycomycetales</taxon>
        <taxon>Glycomycetaceae</taxon>
        <taxon>Stackebrandtia</taxon>
    </lineage>
</organism>
<name>A0A543AZP1_9ACTN</name>
<dbReference type="InParanoid" id="A0A543AZP1"/>
<keyword evidence="6" id="KW-1185">Reference proteome</keyword>
<reference evidence="5 6" key="1">
    <citation type="submission" date="2019-06" db="EMBL/GenBank/DDBJ databases">
        <title>Sequencing the genomes of 1000 actinobacteria strains.</title>
        <authorList>
            <person name="Klenk H.-P."/>
        </authorList>
    </citation>
    <scope>NUCLEOTIDE SEQUENCE [LARGE SCALE GENOMIC DNA]</scope>
    <source>
        <strain evidence="5 6">DSM 45928</strain>
    </source>
</reference>
<dbReference type="InterPro" id="IPR005693">
    <property type="entry name" value="Mce"/>
</dbReference>
<keyword evidence="2" id="KW-0472">Membrane</keyword>
<dbReference type="FunCoup" id="A0A543AZP1">
    <property type="interactions" value="47"/>
</dbReference>
<feature type="compositionally biased region" description="Pro residues" evidence="1">
    <location>
        <begin position="346"/>
        <end position="356"/>
    </location>
</feature>
<dbReference type="Proteomes" id="UP000317043">
    <property type="component" value="Unassembled WGS sequence"/>
</dbReference>
<gene>
    <name evidence="5" type="ORF">FB566_3629</name>
</gene>
<evidence type="ECO:0000259" key="4">
    <source>
        <dbReference type="Pfam" id="PF11887"/>
    </source>
</evidence>
<dbReference type="PANTHER" id="PTHR33371:SF16">
    <property type="entry name" value="MCE-FAMILY PROTEIN MCE3F"/>
    <property type="match status" value="1"/>
</dbReference>
<accession>A0A543AZP1</accession>
<dbReference type="OrthoDB" id="4741753at2"/>
<feature type="transmembrane region" description="Helical" evidence="2">
    <location>
        <begin position="12"/>
        <end position="31"/>
    </location>
</feature>
<feature type="domain" description="Mammalian cell entry C-terminal" evidence="4">
    <location>
        <begin position="117"/>
        <end position="263"/>
    </location>
</feature>
<evidence type="ECO:0000313" key="5">
    <source>
        <dbReference type="EMBL" id="TQL78053.1"/>
    </source>
</evidence>
<dbReference type="Pfam" id="PF02470">
    <property type="entry name" value="MlaD"/>
    <property type="match status" value="1"/>
</dbReference>
<evidence type="ECO:0000256" key="2">
    <source>
        <dbReference type="SAM" id="Phobius"/>
    </source>
</evidence>
<feature type="compositionally biased region" description="Acidic residues" evidence="1">
    <location>
        <begin position="361"/>
        <end position="373"/>
    </location>
</feature>
<dbReference type="InterPro" id="IPR003399">
    <property type="entry name" value="Mce/MlaD"/>
</dbReference>
<evidence type="ECO:0000256" key="1">
    <source>
        <dbReference type="SAM" id="MobiDB-lite"/>
    </source>
</evidence>
<dbReference type="PANTHER" id="PTHR33371">
    <property type="entry name" value="INTERMEMBRANE PHOSPHOLIPID TRANSPORT SYSTEM BINDING PROTEIN MLAD-RELATED"/>
    <property type="match status" value="1"/>
</dbReference>